<keyword evidence="2 4" id="KW-0560">Oxidoreductase</keyword>
<dbReference type="PANTHER" id="PTHR42760">
    <property type="entry name" value="SHORT-CHAIN DEHYDROGENASES/REDUCTASES FAMILY MEMBER"/>
    <property type="match status" value="1"/>
</dbReference>
<name>A0A964E5C5_9PROT</name>
<dbReference type="InterPro" id="IPR036291">
    <property type="entry name" value="NAD(P)-bd_dom_sf"/>
</dbReference>
<evidence type="ECO:0000313" key="4">
    <source>
        <dbReference type="EMBL" id="MCB8882272.1"/>
    </source>
</evidence>
<dbReference type="NCBIfam" id="NF005472">
    <property type="entry name" value="PRK07067.1"/>
    <property type="match status" value="1"/>
</dbReference>
<organism evidence="4 5">
    <name type="scientific">Acidisoma cellulosilyticum</name>
    <dbReference type="NCBI Taxonomy" id="2802395"/>
    <lineage>
        <taxon>Bacteria</taxon>
        <taxon>Pseudomonadati</taxon>
        <taxon>Pseudomonadota</taxon>
        <taxon>Alphaproteobacteria</taxon>
        <taxon>Acetobacterales</taxon>
        <taxon>Acidocellaceae</taxon>
        <taxon>Acidisoma</taxon>
    </lineage>
</organism>
<gene>
    <name evidence="4" type="ORF">ACELLULO517_18640</name>
</gene>
<dbReference type="InterPro" id="IPR020904">
    <property type="entry name" value="Sc_DH/Rdtase_CS"/>
</dbReference>
<dbReference type="GO" id="GO:0003939">
    <property type="term" value="F:L-iditol 2-dehydrogenase (NAD+) activity"/>
    <property type="evidence" value="ECO:0007669"/>
    <property type="project" value="UniProtKB-EC"/>
</dbReference>
<dbReference type="RefSeq" id="WP_227308935.1">
    <property type="nucleotide sequence ID" value="NZ_JAESVA010000006.1"/>
</dbReference>
<feature type="domain" description="Ketoreductase" evidence="3">
    <location>
        <begin position="6"/>
        <end position="183"/>
    </location>
</feature>
<dbReference type="InterPro" id="IPR057326">
    <property type="entry name" value="KR_dom"/>
</dbReference>
<dbReference type="Proteomes" id="UP000721844">
    <property type="component" value="Unassembled WGS sequence"/>
</dbReference>
<comment type="similarity">
    <text evidence="1">Belongs to the short-chain dehydrogenases/reductases (SDR) family.</text>
</comment>
<dbReference type="SMART" id="SM00822">
    <property type="entry name" value="PKS_KR"/>
    <property type="match status" value="1"/>
</dbReference>
<dbReference type="GO" id="GO:0048038">
    <property type="term" value="F:quinone binding"/>
    <property type="evidence" value="ECO:0007669"/>
    <property type="project" value="TreeGrafter"/>
</dbReference>
<dbReference type="SUPFAM" id="SSF51735">
    <property type="entry name" value="NAD(P)-binding Rossmann-fold domains"/>
    <property type="match status" value="1"/>
</dbReference>
<evidence type="ECO:0000259" key="3">
    <source>
        <dbReference type="SMART" id="SM00822"/>
    </source>
</evidence>
<dbReference type="EMBL" id="JAESVA010000006">
    <property type="protein sequence ID" value="MCB8882272.1"/>
    <property type="molecule type" value="Genomic_DNA"/>
</dbReference>
<dbReference type="InterPro" id="IPR002347">
    <property type="entry name" value="SDR_fam"/>
</dbReference>
<reference evidence="4 5" key="1">
    <citation type="journal article" date="2021" name="Microorganisms">
        <title>Acidisoma silvae sp. nov. and Acidisomacellulosilytica sp. nov., Two Acidophilic Bacteria Isolated from Decaying Wood, Hydrolyzing Cellulose and Producing Poly-3-hydroxybutyrate.</title>
        <authorList>
            <person name="Mieszkin S."/>
            <person name="Pouder E."/>
            <person name="Uroz S."/>
            <person name="Simon-Colin C."/>
            <person name="Alain K."/>
        </authorList>
    </citation>
    <scope>NUCLEOTIDE SEQUENCE [LARGE SCALE GENOMIC DNA]</scope>
    <source>
        <strain evidence="4 5">HW T5.17</strain>
    </source>
</reference>
<keyword evidence="5" id="KW-1185">Reference proteome</keyword>
<accession>A0A964E5C5</accession>
<evidence type="ECO:0000313" key="5">
    <source>
        <dbReference type="Proteomes" id="UP000721844"/>
    </source>
</evidence>
<dbReference type="AlphaFoldDB" id="A0A964E5C5"/>
<evidence type="ECO:0000256" key="1">
    <source>
        <dbReference type="ARBA" id="ARBA00006484"/>
    </source>
</evidence>
<dbReference type="Pfam" id="PF13561">
    <property type="entry name" value="adh_short_C2"/>
    <property type="match status" value="1"/>
</dbReference>
<dbReference type="NCBIfam" id="NF005559">
    <property type="entry name" value="PRK07231.1"/>
    <property type="match status" value="1"/>
</dbReference>
<proteinExistence type="inferred from homology"/>
<dbReference type="FunFam" id="3.40.50.720:FF:000084">
    <property type="entry name" value="Short-chain dehydrogenase reductase"/>
    <property type="match status" value="1"/>
</dbReference>
<dbReference type="PROSITE" id="PS00061">
    <property type="entry name" value="ADH_SHORT"/>
    <property type="match status" value="1"/>
</dbReference>
<sequence length="256" mass="26905">MKFRSKVAVVTGGASGIGRAIAQRLAEEGLTVVIADRRLDDAQAACTALGGKSFAVELDVTSQESISAATERVVGRAGRIDVLVNSAGQFDLLPFLEVTPESYERVFSVNVSGLLFMMQAAAKRMIAQGDGGKIINLASQAGRRGEPLVSVYCASKAAVISLTQSAGLALIKHGINVNAIAPGVIDTPMYDFVDSLCAKYMNIPIGENKRQVSQAVPFGRMGKPEEIASLAAFLASDDADYIVAQTYGVDGGNWMA</sequence>
<evidence type="ECO:0000256" key="2">
    <source>
        <dbReference type="ARBA" id="ARBA00023002"/>
    </source>
</evidence>
<dbReference type="GO" id="GO:0006633">
    <property type="term" value="P:fatty acid biosynthetic process"/>
    <property type="evidence" value="ECO:0007669"/>
    <property type="project" value="TreeGrafter"/>
</dbReference>
<dbReference type="EC" id="1.1.1.14" evidence="4"/>
<dbReference type="PRINTS" id="PR00081">
    <property type="entry name" value="GDHRDH"/>
</dbReference>
<comment type="caution">
    <text evidence="4">The sequence shown here is derived from an EMBL/GenBank/DDBJ whole genome shotgun (WGS) entry which is preliminary data.</text>
</comment>
<dbReference type="PRINTS" id="PR00080">
    <property type="entry name" value="SDRFAMILY"/>
</dbReference>
<protein>
    <submittedName>
        <fullName evidence="4">L-iditol 2-dehydrogenase</fullName>
        <ecNumber evidence="4">1.1.1.14</ecNumber>
    </submittedName>
</protein>
<dbReference type="Gene3D" id="3.40.50.720">
    <property type="entry name" value="NAD(P)-binding Rossmann-like Domain"/>
    <property type="match status" value="1"/>
</dbReference>
<dbReference type="PANTHER" id="PTHR42760:SF133">
    <property type="entry name" value="3-OXOACYL-[ACYL-CARRIER-PROTEIN] REDUCTASE"/>
    <property type="match status" value="1"/>
</dbReference>